<name>A0A4Y6GNI3_9ROSI</name>
<proteinExistence type="evidence at transcript level"/>
<protein>
    <submittedName>
        <fullName evidence="2">Uncharacterized protein</fullName>
    </submittedName>
</protein>
<reference evidence="2" key="1">
    <citation type="submission" date="2019-04" db="EMBL/GenBank/DDBJ databases">
        <authorList>
            <person name="Islam M.R."/>
            <person name="Banu S."/>
        </authorList>
    </citation>
    <scope>NUCLEOTIDE SEQUENCE</scope>
    <source>
        <strain evidence="2">TDF-12</strain>
    </source>
</reference>
<sequence length="41" mass="4552">MQIRKAVLSLLVFCFADQNLFYQPRVLSSCFGAVAQVTAIC</sequence>
<feature type="chain" id="PRO_5021202232" evidence="1">
    <location>
        <begin position="17"/>
        <end position="41"/>
    </location>
</feature>
<evidence type="ECO:0000256" key="1">
    <source>
        <dbReference type="SAM" id="SignalP"/>
    </source>
</evidence>
<evidence type="ECO:0000313" key="2">
    <source>
        <dbReference type="EMBL" id="QDF43947.1"/>
    </source>
</evidence>
<dbReference type="AlphaFoldDB" id="A0A4Y6GNI3"/>
<accession>A0A4Y6GNI3</accession>
<organism evidence="2">
    <name type="scientific">Aquilaria malaccensis</name>
    <dbReference type="NCBI Taxonomy" id="223753"/>
    <lineage>
        <taxon>Eukaryota</taxon>
        <taxon>Viridiplantae</taxon>
        <taxon>Streptophyta</taxon>
        <taxon>Embryophyta</taxon>
        <taxon>Tracheophyta</taxon>
        <taxon>Spermatophyta</taxon>
        <taxon>Magnoliopsida</taxon>
        <taxon>eudicotyledons</taxon>
        <taxon>Gunneridae</taxon>
        <taxon>Pentapetalae</taxon>
        <taxon>rosids</taxon>
        <taxon>malvids</taxon>
        <taxon>Malvales</taxon>
        <taxon>Thymelaeaceae</taxon>
        <taxon>Aquilaria</taxon>
    </lineage>
</organism>
<keyword evidence="1" id="KW-0732">Signal</keyword>
<dbReference type="EMBL" id="MK751313">
    <property type="protein sequence ID" value="QDF43947.1"/>
    <property type="molecule type" value="mRNA"/>
</dbReference>
<feature type="signal peptide" evidence="1">
    <location>
        <begin position="1"/>
        <end position="16"/>
    </location>
</feature>